<keyword evidence="2" id="KW-1185">Reference proteome</keyword>
<evidence type="ECO:0000313" key="1">
    <source>
        <dbReference type="EMBL" id="TCI06414.1"/>
    </source>
</evidence>
<dbReference type="RefSeq" id="WP_131413113.1">
    <property type="nucleotide sequence ID" value="NZ_SJTG01000006.1"/>
</dbReference>
<dbReference type="EMBL" id="SJTG01000006">
    <property type="protein sequence ID" value="TCI06414.1"/>
    <property type="molecule type" value="Genomic_DNA"/>
</dbReference>
<comment type="caution">
    <text evidence="1">The sequence shown here is derived from an EMBL/GenBank/DDBJ whole genome shotgun (WGS) entry which is preliminary data.</text>
</comment>
<proteinExistence type="predicted"/>
<dbReference type="Proteomes" id="UP000291822">
    <property type="component" value="Unassembled WGS sequence"/>
</dbReference>
<accession>A0A4R0YK94</accession>
<reference evidence="1 2" key="1">
    <citation type="submission" date="2019-02" db="EMBL/GenBank/DDBJ databases">
        <title>Dyella amyloliquefaciens sp. nov., isolated from forest soil.</title>
        <authorList>
            <person name="Gao Z.-H."/>
            <person name="Qiu L.-H."/>
        </authorList>
    </citation>
    <scope>NUCLEOTIDE SEQUENCE [LARGE SCALE GENOMIC DNA]</scope>
    <source>
        <strain evidence="1 2">KACC 12747</strain>
    </source>
</reference>
<gene>
    <name evidence="1" type="ORF">EZM97_33550</name>
</gene>
<dbReference type="AlphaFoldDB" id="A0A4R0YK94"/>
<protein>
    <submittedName>
        <fullName evidence="1">Uncharacterized protein</fullName>
    </submittedName>
</protein>
<sequence length="71" mass="7622">MALVESGGSVPILLDRTIRQRMRDDLTRRHAFHAPGLSAIEPGPAAMVVQQLVKATMALPNRASGDASKSR</sequence>
<organism evidence="1 2">
    <name type="scientific">Dyella soli</name>
    <dbReference type="NCBI Taxonomy" id="522319"/>
    <lineage>
        <taxon>Bacteria</taxon>
        <taxon>Pseudomonadati</taxon>
        <taxon>Pseudomonadota</taxon>
        <taxon>Gammaproteobacteria</taxon>
        <taxon>Lysobacterales</taxon>
        <taxon>Rhodanobacteraceae</taxon>
        <taxon>Dyella</taxon>
    </lineage>
</organism>
<name>A0A4R0YK94_9GAMM</name>
<evidence type="ECO:0000313" key="2">
    <source>
        <dbReference type="Proteomes" id="UP000291822"/>
    </source>
</evidence>